<dbReference type="PANTHER" id="PTHR12526:SF630">
    <property type="entry name" value="GLYCOSYLTRANSFERASE"/>
    <property type="match status" value="1"/>
</dbReference>
<feature type="region of interest" description="Disordered" evidence="1">
    <location>
        <begin position="2703"/>
        <end position="2730"/>
    </location>
</feature>
<keyword evidence="2" id="KW-1133">Transmembrane helix</keyword>
<feature type="transmembrane region" description="Helical" evidence="2">
    <location>
        <begin position="1267"/>
        <end position="1288"/>
    </location>
</feature>
<dbReference type="Pfam" id="PF13692">
    <property type="entry name" value="Glyco_trans_1_4"/>
    <property type="match status" value="1"/>
</dbReference>
<dbReference type="EMBL" id="PEDP01000033">
    <property type="protein sequence ID" value="POS88089.1"/>
    <property type="molecule type" value="Genomic_DNA"/>
</dbReference>
<dbReference type="Gene3D" id="3.40.50.2000">
    <property type="entry name" value="Glycogen Phosphorylase B"/>
    <property type="match status" value="1"/>
</dbReference>
<reference evidence="3 4" key="1">
    <citation type="submission" date="2017-10" db="EMBL/GenBank/DDBJ databases">
        <title>Development of genomic resources for the powdery mildew, Erysiphe pulchra.</title>
        <authorList>
            <person name="Wadl P.A."/>
            <person name="Mack B.M."/>
            <person name="Moore G."/>
            <person name="Beltz S.B."/>
        </authorList>
    </citation>
    <scope>NUCLEOTIDE SEQUENCE [LARGE SCALE GENOMIC DNA]</scope>
    <source>
        <strain evidence="3">Cflorida</strain>
    </source>
</reference>
<protein>
    <submittedName>
        <fullName evidence="3">Uncharacterized protein</fullName>
    </submittedName>
</protein>
<keyword evidence="4" id="KW-1185">Reference proteome</keyword>
<feature type="transmembrane region" description="Helical" evidence="2">
    <location>
        <begin position="1346"/>
        <end position="1370"/>
    </location>
</feature>
<gene>
    <name evidence="3" type="ORF">EPUL_000337</name>
</gene>
<keyword evidence="2" id="KW-0472">Membrane</keyword>
<name>A0A2S4Q1C2_9PEZI</name>
<proteinExistence type="predicted"/>
<feature type="transmembrane region" description="Helical" evidence="2">
    <location>
        <begin position="1294"/>
        <end position="1311"/>
    </location>
</feature>
<dbReference type="OrthoDB" id="2582433at2759"/>
<accession>A0A2S4Q1C2</accession>
<feature type="transmembrane region" description="Helical" evidence="2">
    <location>
        <begin position="1012"/>
        <end position="1032"/>
    </location>
</feature>
<evidence type="ECO:0000313" key="3">
    <source>
        <dbReference type="EMBL" id="POS88089.1"/>
    </source>
</evidence>
<evidence type="ECO:0000313" key="4">
    <source>
        <dbReference type="Proteomes" id="UP000237438"/>
    </source>
</evidence>
<sequence length="2730" mass="312721">MALTASLNAGSRVELFQNWWRIKWKIPPNEYLDIRESFLNASSDFCQFHTKKPKEKPKNFGVFLGGFESPPTIYEEQILSKWDLLIIDPTAPGVLEAISSGFYAVSPQILARLDLRLTTNQSTLMQVVTVTEWIIKNISVLDKSANYQMCFTGVCICNWVNSCSTSFLKEFIYFLSTLGFLVYLEIADPKFLCEPELIELQEVNGLIIRNGTILRNGEERNAFQMEKLRSTIKGFTSEACLRSFVVLLWETMDDGAQPSNAVIKRSYQWSRFYNAVPWIGTRSALKTAGLSFTQKEPLGAFEWLKRIQVMEIHKKWSSNQSIYLHQDKSVNIDQICAALLVPWDQMSYLSRVSPIVEQSLPSRSQIKSPKLYPDNFHKSRSHLNLDSLSNCSLNSGSSTSLSETSLQDSLERQVLSVSVSGSRFDYLGCFPLGISVTCRDFAKVVQLQHRLRKMRLLDEIKKSKLREMGLKFQQFFDYFDCQSKQRDLKWPTLVKILGQQFLNLSTGIQSSIQVFVGLNSGFVSQGDTRFWSVYEFDEGTLNIYVSANTNQNLEQVILHTYLSSHGFPRRECFQTEFIFAEWSNSLAQPHYLPRRMTEDLSLLTPSELLKFLQDLSLHRINCKTTLVSLIIASVKKHLLDYTDVLQLKKMDTIGYLSGQISPEVLINTRLRWYQQNGCHYPDPKQALEMFLRTDISITKILRNRKLKELEKLTKSLADILDSGCIDARTDLICFSVFSAIKKQAFDETYIEVTDRNTLFNDQSDQAAAFAELFSTGARCEAYFDITPNELGKLLSDRYRKHHHQSNNEPPLWKNAESKILSTYAAAKIDVHTISKRKQLSGTQTLTSLSVFVVPALLDTILFTTTGRGLYLSEFMTNTEKFSATLALMISLLISGAVGTWVTCGGTYYLISMAFSAMNSFLVTRLIGGFAFTIITGLIGLVIFYISEGLLAGIIFFLYLIALTSYLCLLAALANFQYPGSAFQSGRPMILILVPFLLLSPIISMWIPGYDIYVYLAVLYSFIILLILSIRYLGSSWTTWLFRIVIIDDQRLKKWYIDRYQSGDEKGLVNITEPGLLKIARDTILRDIKVAKKRFWKKVDDPLIKALANSHNASTFLLEWYCAYSETPLPIPFSSTWNIQMKVALKTLKQIQTGIKLHNAFILWRQAGDEVGCNILYFVIALLDKWNAILAGGKQLLGLSATDQQFKVPVGFALAYYLIGAVVLEFNAAKLHTKTTQGQNLLIGDFSSLPEALKCESQARRLLYWKMLGRYFLFHVWSLAVSFSLIWIYQSTENSTIVFLAYVGAYTGLLWYQFTKIFTGPRSLNPLIIAILSGILLGQLLRYLFPKFIYCDVIALTVATWTAAILSLWFAQIKTRRSELQNFKILSKRSRNNHSKETGVYHAFTDLEKDPILSQDELHTIFKSILLEKCYRLNPQTYPGLQVRSILLYSLGIYRNPREDFSKFVLKAFPNAASILELVVMYLERGDVVIDCVPMKIMTDDLINLRAVSYFKNDRLQFSVSQIVILKLIEILSVAEVILHAVAENYMNLSHDDSFLAESLLALRPLSHKSKQFNISSWVSDYLRSPIHSSKKARIFAFFCERQTLKYLSLRFDPDIQWQSLPRKIRELIIRRCLGQEFIFDLTKEDFPVFNHTDGIPIETYIARCDLGAYMAISKQVYASPNDNEDINKQHCYQDNVKPVEFGTTMKISSELSNFQAIKYRFISIYHNIGFFLKLLAISFVADPELQRELDYVLQNSNHVIRAITLFLLTNIWNYSKELQNILMPIFLLHQRKTIIKFWKNIGCTKLSLKNYKILLENSKGYSSAFILPKSKDGNFQVLMYSGNLDRAPDDNRNLQRVSTYNYKTMALLRLEEFYQASNINTYQYEYSLKSLKKRKISKINNDRYPIRRRCIAGRDKHEEINFNRQGLVESGSYLLYGNQIRFKCYYQKGSNYDGELLRADFILSHLQCTSHWTYDHKFDPTIRTTLNGQSIETPKMIKWDYLGVLKKPTNCSFHNDDLLINFKTLRSNVFLRLFGLNSRQNQISTSCARSRLWSAWRNMPEFDGVTVRWLDERLLRKEPILRTYWRLRDYGDLGGAEYFLNENADSIMAAVDLDNSISGWAPLAIKIADLYSFGQGGDASSRTRSKIFNFDSGKLEVLAIDSGTWPNEGGGVSACRRDMINNLHRVNCLKIVPLWGLDFLTPTHGLFEDRLNTEVEHIIYGSIKYDIEENFLPVLRALVKGARTNNFTKGDILQTTRALVKLNAYFSKGRHWSAIWTSNIVKESWRNLWTRHDLAKPTMSEGWFRTEIPTIEQLDVSLELWFRYLFIFSIPLPEQVPAIFQASHHSVSASYGIICKIKRNCILQIWDHAISWREANLYLSSDLCSMAPFTRNALLGLMRLTSHLILHHADIIVPCADFFNPGWEIEIGTCQGSIENRNKFKRKIDPVVNGITDMAKFTSIQRVMAEKPTVTMLSHIWYAKDIKTSILAADIIVNQWGFSDYRLEIYGAIDKSPSYSMDCFELIASKSLSRFVTLCGESDPITVLKKTWVFMNSSISEGLPLALGEAALTGVPVVCTDVGASLRVLTDPETGELYSAIVAPNDAWNLARAQINILALLDEWAQYANDPDGFIAPVLSNNPTQTDVEIITSRMYEKSEERKALGIKSRHIVEKSFGGSRYLREHEQMLWICKARYDFKKGESSSTEFLEPDLNQKPLNRRHHNPIHPLQRER</sequence>
<comment type="caution">
    <text evidence="3">The sequence shown here is derived from an EMBL/GenBank/DDBJ whole genome shotgun (WGS) entry which is preliminary data.</text>
</comment>
<organism evidence="3 4">
    <name type="scientific">Erysiphe pulchra</name>
    <dbReference type="NCBI Taxonomy" id="225359"/>
    <lineage>
        <taxon>Eukaryota</taxon>
        <taxon>Fungi</taxon>
        <taxon>Dikarya</taxon>
        <taxon>Ascomycota</taxon>
        <taxon>Pezizomycotina</taxon>
        <taxon>Leotiomycetes</taxon>
        <taxon>Erysiphales</taxon>
        <taxon>Erysiphaceae</taxon>
        <taxon>Erysiphe</taxon>
    </lineage>
</organism>
<keyword evidence="2" id="KW-0812">Transmembrane</keyword>
<feature type="transmembrane region" description="Helical" evidence="2">
    <location>
        <begin position="885"/>
        <end position="910"/>
    </location>
</feature>
<dbReference type="STRING" id="225359.A0A2S4Q1C2"/>
<dbReference type="PANTHER" id="PTHR12526">
    <property type="entry name" value="GLYCOSYLTRANSFERASE"/>
    <property type="match status" value="1"/>
</dbReference>
<feature type="transmembrane region" description="Helical" evidence="2">
    <location>
        <begin position="951"/>
        <end position="975"/>
    </location>
</feature>
<dbReference type="Proteomes" id="UP000237438">
    <property type="component" value="Unassembled WGS sequence"/>
</dbReference>
<feature type="transmembrane region" description="Helical" evidence="2">
    <location>
        <begin position="987"/>
        <end position="1006"/>
    </location>
</feature>
<feature type="transmembrane region" description="Helical" evidence="2">
    <location>
        <begin position="1323"/>
        <end position="1340"/>
    </location>
</feature>
<evidence type="ECO:0000256" key="2">
    <source>
        <dbReference type="SAM" id="Phobius"/>
    </source>
</evidence>
<dbReference type="SUPFAM" id="SSF53756">
    <property type="entry name" value="UDP-Glycosyltransferase/glycogen phosphorylase"/>
    <property type="match status" value="1"/>
</dbReference>
<evidence type="ECO:0000256" key="1">
    <source>
        <dbReference type="SAM" id="MobiDB-lite"/>
    </source>
</evidence>
<feature type="transmembrane region" description="Helical" evidence="2">
    <location>
        <begin position="922"/>
        <end position="945"/>
    </location>
</feature>